<dbReference type="InterPro" id="IPR001460">
    <property type="entry name" value="PCN-bd_Tpept"/>
</dbReference>
<evidence type="ECO:0000256" key="4">
    <source>
        <dbReference type="ARBA" id="ARBA00022670"/>
    </source>
</evidence>
<evidence type="ECO:0000259" key="16">
    <source>
        <dbReference type="Pfam" id="PF00905"/>
    </source>
</evidence>
<feature type="compositionally biased region" description="Basic and acidic residues" evidence="14">
    <location>
        <begin position="712"/>
        <end position="742"/>
    </location>
</feature>
<evidence type="ECO:0000313" key="18">
    <source>
        <dbReference type="EMBL" id="MBB5629332.1"/>
    </source>
</evidence>
<keyword evidence="19" id="KW-1185">Reference proteome</keyword>
<dbReference type="SUPFAM" id="SSF56601">
    <property type="entry name" value="beta-lactamase/transpeptidase-like"/>
    <property type="match status" value="1"/>
</dbReference>
<evidence type="ECO:0000256" key="3">
    <source>
        <dbReference type="ARBA" id="ARBA00022645"/>
    </source>
</evidence>
<dbReference type="GO" id="GO:0008955">
    <property type="term" value="F:peptidoglycan glycosyltransferase activity"/>
    <property type="evidence" value="ECO:0007669"/>
    <property type="project" value="UniProtKB-EC"/>
</dbReference>
<dbReference type="InterPro" id="IPR012338">
    <property type="entry name" value="Beta-lactam/transpept-like"/>
</dbReference>
<protein>
    <submittedName>
        <fullName evidence="18">Membrane peptidoglycan carboxypeptidase</fullName>
    </submittedName>
</protein>
<feature type="region of interest" description="Disordered" evidence="14">
    <location>
        <begin position="784"/>
        <end position="821"/>
    </location>
</feature>
<keyword evidence="6" id="KW-0808">Transferase</keyword>
<keyword evidence="3 18" id="KW-0121">Carboxypeptidase</keyword>
<comment type="caution">
    <text evidence="18">The sequence shown here is derived from an EMBL/GenBank/DDBJ whole genome shotgun (WGS) entry which is preliminary data.</text>
</comment>
<evidence type="ECO:0000256" key="11">
    <source>
        <dbReference type="ARBA" id="ARBA00023316"/>
    </source>
</evidence>
<keyword evidence="15" id="KW-0472">Membrane</keyword>
<evidence type="ECO:0000256" key="13">
    <source>
        <dbReference type="ARBA" id="ARBA00049902"/>
    </source>
</evidence>
<dbReference type="GO" id="GO:0006508">
    <property type="term" value="P:proteolysis"/>
    <property type="evidence" value="ECO:0007669"/>
    <property type="project" value="UniProtKB-KW"/>
</dbReference>
<evidence type="ECO:0000256" key="5">
    <source>
        <dbReference type="ARBA" id="ARBA00022676"/>
    </source>
</evidence>
<comment type="catalytic activity">
    <reaction evidence="12">
        <text>Preferential cleavage: (Ac)2-L-Lys-D-Ala-|-D-Ala. Also transpeptidation of peptidyl-alanyl moieties that are N-acyl substituents of D-alanine.</text>
        <dbReference type="EC" id="3.4.16.4"/>
    </reaction>
</comment>
<keyword evidence="8" id="KW-0133">Cell shape</keyword>
<feature type="region of interest" description="Disordered" evidence="14">
    <location>
        <begin position="690"/>
        <end position="761"/>
    </location>
</feature>
<dbReference type="InterPro" id="IPR023346">
    <property type="entry name" value="Lysozyme-like_dom_sf"/>
</dbReference>
<evidence type="ECO:0000256" key="1">
    <source>
        <dbReference type="ARBA" id="ARBA00007090"/>
    </source>
</evidence>
<feature type="transmembrane region" description="Helical" evidence="15">
    <location>
        <begin position="27"/>
        <end position="51"/>
    </location>
</feature>
<dbReference type="GO" id="GO:0030288">
    <property type="term" value="C:outer membrane-bounded periplasmic space"/>
    <property type="evidence" value="ECO:0007669"/>
    <property type="project" value="TreeGrafter"/>
</dbReference>
<dbReference type="Pfam" id="PF00905">
    <property type="entry name" value="Transpeptidase"/>
    <property type="match status" value="1"/>
</dbReference>
<reference evidence="18 19" key="1">
    <citation type="submission" date="2020-08" db="EMBL/GenBank/DDBJ databases">
        <title>Sequencing the genomes of 1000 actinobacteria strains.</title>
        <authorList>
            <person name="Klenk H.-P."/>
        </authorList>
    </citation>
    <scope>NUCLEOTIDE SEQUENCE [LARGE SCALE GENOMIC DNA]</scope>
    <source>
        <strain evidence="18 19">DSM 45790</strain>
    </source>
</reference>
<evidence type="ECO:0000256" key="9">
    <source>
        <dbReference type="ARBA" id="ARBA00022984"/>
    </source>
</evidence>
<accession>A0A7W9DS55</accession>
<organism evidence="18 19">
    <name type="scientific">Sphaerisporangium krabiense</name>
    <dbReference type="NCBI Taxonomy" id="763782"/>
    <lineage>
        <taxon>Bacteria</taxon>
        <taxon>Bacillati</taxon>
        <taxon>Actinomycetota</taxon>
        <taxon>Actinomycetes</taxon>
        <taxon>Streptosporangiales</taxon>
        <taxon>Streptosporangiaceae</taxon>
        <taxon>Sphaerisporangium</taxon>
    </lineage>
</organism>
<dbReference type="FunFam" id="1.10.3810.10:FF:000001">
    <property type="entry name" value="Penicillin-binding protein 1A"/>
    <property type="match status" value="1"/>
</dbReference>
<dbReference type="Gene3D" id="1.10.3810.10">
    <property type="entry name" value="Biosynthetic peptidoglycan transglycosylase-like"/>
    <property type="match status" value="1"/>
</dbReference>
<dbReference type="Gene3D" id="3.40.710.10">
    <property type="entry name" value="DD-peptidase/beta-lactamase superfamily"/>
    <property type="match status" value="1"/>
</dbReference>
<evidence type="ECO:0000256" key="10">
    <source>
        <dbReference type="ARBA" id="ARBA00023268"/>
    </source>
</evidence>
<evidence type="ECO:0000256" key="15">
    <source>
        <dbReference type="SAM" id="Phobius"/>
    </source>
</evidence>
<keyword evidence="10" id="KW-0511">Multifunctional enzyme</keyword>
<comment type="catalytic activity">
    <reaction evidence="13">
        <text>[GlcNAc-(1-&gt;4)-Mur2Ac(oyl-L-Ala-gamma-D-Glu-L-Lys-D-Ala-D-Ala)](n)-di-trans,octa-cis-undecaprenyl diphosphate + beta-D-GlcNAc-(1-&gt;4)-Mur2Ac(oyl-L-Ala-gamma-D-Glu-L-Lys-D-Ala-D-Ala)-di-trans,octa-cis-undecaprenyl diphosphate = [GlcNAc-(1-&gt;4)-Mur2Ac(oyl-L-Ala-gamma-D-Glu-L-Lys-D-Ala-D-Ala)](n+1)-di-trans,octa-cis-undecaprenyl diphosphate + di-trans,octa-cis-undecaprenyl diphosphate + H(+)</text>
        <dbReference type="Rhea" id="RHEA:23708"/>
        <dbReference type="Rhea" id="RHEA-COMP:9602"/>
        <dbReference type="Rhea" id="RHEA-COMP:9603"/>
        <dbReference type="ChEBI" id="CHEBI:15378"/>
        <dbReference type="ChEBI" id="CHEBI:58405"/>
        <dbReference type="ChEBI" id="CHEBI:60033"/>
        <dbReference type="ChEBI" id="CHEBI:78435"/>
        <dbReference type="EC" id="2.4.99.28"/>
    </reaction>
</comment>
<evidence type="ECO:0000259" key="17">
    <source>
        <dbReference type="Pfam" id="PF00912"/>
    </source>
</evidence>
<evidence type="ECO:0000256" key="2">
    <source>
        <dbReference type="ARBA" id="ARBA00007739"/>
    </source>
</evidence>
<dbReference type="GO" id="GO:0009002">
    <property type="term" value="F:serine-type D-Ala-D-Ala carboxypeptidase activity"/>
    <property type="evidence" value="ECO:0007669"/>
    <property type="project" value="UniProtKB-EC"/>
</dbReference>
<evidence type="ECO:0000313" key="19">
    <source>
        <dbReference type="Proteomes" id="UP000588112"/>
    </source>
</evidence>
<dbReference type="InterPro" id="IPR001264">
    <property type="entry name" value="Glyco_trans_51"/>
</dbReference>
<evidence type="ECO:0000256" key="6">
    <source>
        <dbReference type="ARBA" id="ARBA00022679"/>
    </source>
</evidence>
<dbReference type="InterPro" id="IPR036950">
    <property type="entry name" value="PBP_transglycosylase"/>
</dbReference>
<name>A0A7W9DS55_9ACTN</name>
<evidence type="ECO:0000256" key="14">
    <source>
        <dbReference type="SAM" id="MobiDB-lite"/>
    </source>
</evidence>
<dbReference type="Proteomes" id="UP000588112">
    <property type="component" value="Unassembled WGS sequence"/>
</dbReference>
<keyword evidence="15" id="KW-0812">Transmembrane</keyword>
<evidence type="ECO:0000256" key="8">
    <source>
        <dbReference type="ARBA" id="ARBA00022960"/>
    </source>
</evidence>
<sequence length="821" mass="88658">MTSGSDRRTAAGGEPARLRWPGPSVPLAIATLGLAGVVGGLLVAAIALPAVGGAGVLTRDAAHDFFEVPTMLRELPLPERTRLLDKNGRQFAQFYVQNRQSVDLAAITPMMRKAIVAIEDARFYEHAGLDVKGTLRALVTNARAGSIRQGGSSLTQQLVKNILLQNARSEGERDLARAPSIRRKIQELRYAMGLERKYTKDQILLRYLNIAYFGGGAFGVEAAARRFFGVPASALTLAQAATLAGAVRTPFVTDPTLGPEHQAELLTRRNLVLDRMSQLRMAPRAEAEAAKAGPLALNLRAEPGGCSESDYPYFCLYVQKDIVNNAAFGRTRAERERRLYRDGLVIKTTLDPVVQRAAERALAAHVSPKDHQVAAEAMVEPGTGRIRALAASKKYGVNPGDDGPKTTYNLAADMAHGGGQGFQAGSTFKVFTLATALAKGWRFDQGFDTPGSFVPSSGYKDCSGKRVNAPGTVIHNAGGEGKGGPHSLATGTWQSVNIFYMMLEREVGLCDVVKTARALGVVRADGKPLKEVPTFTLGVNEMDPVTVAGAFAAFGARGRYCRPMAILEIADRRGRRTTVAPSCSPALDEEVADAVNHILSGVFTRGTMKGQGIGRPAAGKTGTNNDYTSAWFAGYTPDLAAAVSLGDIRGAYKHPLTGVEIGGRSYGGVQGATLPGPIWVHSMDNALRDTPATPFHAPNTSRFGGGTTPGLKPEDLETTDPRKRRDGEDPRSGPDDHGDPGRYADGPFAEEDRGHRPRPHWRRSSIDPYRYLWDPYHDPGHRRPWYLDDDLDSLAGAPRHPWNHSTTHHPDPPWTTRRHDD</sequence>
<dbReference type="AlphaFoldDB" id="A0A7W9DS55"/>
<dbReference type="GO" id="GO:0008360">
    <property type="term" value="P:regulation of cell shape"/>
    <property type="evidence" value="ECO:0007669"/>
    <property type="project" value="UniProtKB-KW"/>
</dbReference>
<dbReference type="SUPFAM" id="SSF53955">
    <property type="entry name" value="Lysozyme-like"/>
    <property type="match status" value="1"/>
</dbReference>
<dbReference type="GO" id="GO:0071555">
    <property type="term" value="P:cell wall organization"/>
    <property type="evidence" value="ECO:0007669"/>
    <property type="project" value="UniProtKB-KW"/>
</dbReference>
<gene>
    <name evidence="18" type="ORF">BJ981_005031</name>
</gene>
<keyword evidence="7" id="KW-0378">Hydrolase</keyword>
<dbReference type="GO" id="GO:0008658">
    <property type="term" value="F:penicillin binding"/>
    <property type="evidence" value="ECO:0007669"/>
    <property type="project" value="InterPro"/>
</dbReference>
<dbReference type="PANTHER" id="PTHR32282">
    <property type="entry name" value="BINDING PROTEIN TRANSPEPTIDASE, PUTATIVE-RELATED"/>
    <property type="match status" value="1"/>
</dbReference>
<dbReference type="Pfam" id="PF00912">
    <property type="entry name" value="Transgly"/>
    <property type="match status" value="1"/>
</dbReference>
<dbReference type="InterPro" id="IPR050396">
    <property type="entry name" value="Glycosyltr_51/Transpeptidase"/>
</dbReference>
<dbReference type="RefSeq" id="WP_239139765.1">
    <property type="nucleotide sequence ID" value="NZ_BOOS01000074.1"/>
</dbReference>
<evidence type="ECO:0000256" key="12">
    <source>
        <dbReference type="ARBA" id="ARBA00034000"/>
    </source>
</evidence>
<keyword evidence="15" id="KW-1133">Transmembrane helix</keyword>
<dbReference type="EMBL" id="JACHBR010000001">
    <property type="protein sequence ID" value="MBB5629332.1"/>
    <property type="molecule type" value="Genomic_DNA"/>
</dbReference>
<comment type="similarity">
    <text evidence="1">In the C-terminal section; belongs to the transpeptidase family.</text>
</comment>
<dbReference type="GO" id="GO:0009252">
    <property type="term" value="P:peptidoglycan biosynthetic process"/>
    <property type="evidence" value="ECO:0007669"/>
    <property type="project" value="UniProtKB-KW"/>
</dbReference>
<dbReference type="PANTHER" id="PTHR32282:SF33">
    <property type="entry name" value="PEPTIDOGLYCAN GLYCOSYLTRANSFERASE"/>
    <property type="match status" value="1"/>
</dbReference>
<comment type="similarity">
    <text evidence="2">In the N-terminal section; belongs to the glycosyltransferase 51 family.</text>
</comment>
<keyword evidence="9" id="KW-0573">Peptidoglycan synthesis</keyword>
<keyword evidence="5" id="KW-0328">Glycosyltransferase</keyword>
<evidence type="ECO:0000256" key="7">
    <source>
        <dbReference type="ARBA" id="ARBA00022801"/>
    </source>
</evidence>
<feature type="domain" description="Glycosyl transferase family 51" evidence="17">
    <location>
        <begin position="88"/>
        <end position="276"/>
    </location>
</feature>
<keyword evidence="11" id="KW-0961">Cell wall biogenesis/degradation</keyword>
<feature type="domain" description="Penicillin-binding protein transpeptidase" evidence="16">
    <location>
        <begin position="378"/>
        <end position="638"/>
    </location>
</feature>
<proteinExistence type="inferred from homology"/>
<keyword evidence="4" id="KW-0645">Protease</keyword>